<keyword evidence="8" id="KW-0297">G-protein coupled receptor</keyword>
<dbReference type="InParanoid" id="A0A4W3HI59"/>
<evidence type="ECO:0000256" key="5">
    <source>
        <dbReference type="ARBA" id="ARBA00022692"/>
    </source>
</evidence>
<reference evidence="22" key="3">
    <citation type="journal article" date="2014" name="Nature">
        <title>Elephant shark genome provides unique insights into gnathostome evolution.</title>
        <authorList>
            <consortium name="International Elephant Shark Genome Sequencing Consortium"/>
            <person name="Venkatesh B."/>
            <person name="Lee A.P."/>
            <person name="Ravi V."/>
            <person name="Maurya A.K."/>
            <person name="Lian M.M."/>
            <person name="Swann J.B."/>
            <person name="Ohta Y."/>
            <person name="Flajnik M.F."/>
            <person name="Sutoh Y."/>
            <person name="Kasahara M."/>
            <person name="Hoon S."/>
            <person name="Gangu V."/>
            <person name="Roy S.W."/>
            <person name="Irimia M."/>
            <person name="Korzh V."/>
            <person name="Kondrychyn I."/>
            <person name="Lim Z.W."/>
            <person name="Tay B.H."/>
            <person name="Tohari S."/>
            <person name="Kong K.W."/>
            <person name="Ho S."/>
            <person name="Lorente-Galdos B."/>
            <person name="Quilez J."/>
            <person name="Marques-Bonet T."/>
            <person name="Raney B.J."/>
            <person name="Ingham P.W."/>
            <person name="Tay A."/>
            <person name="Hillier L.W."/>
            <person name="Minx P."/>
            <person name="Boehm T."/>
            <person name="Wilson R.K."/>
            <person name="Brenner S."/>
            <person name="Warren W.C."/>
        </authorList>
    </citation>
    <scope>NUCLEOTIDE SEQUENCE [LARGE SCALE GENOMIC DNA]</scope>
</reference>
<dbReference type="SUPFAM" id="SSF53822">
    <property type="entry name" value="Periplasmic binding protein-like I"/>
    <property type="match status" value="1"/>
</dbReference>
<evidence type="ECO:0000256" key="6">
    <source>
        <dbReference type="ARBA" id="ARBA00022729"/>
    </source>
</evidence>
<dbReference type="InterPro" id="IPR001828">
    <property type="entry name" value="ANF_lig-bd_rcpt"/>
</dbReference>
<dbReference type="PROSITE" id="PS50259">
    <property type="entry name" value="G_PROTEIN_RECEP_F3_4"/>
    <property type="match status" value="1"/>
</dbReference>
<evidence type="ECO:0000256" key="17">
    <source>
        <dbReference type="ARBA" id="ARBA00042616"/>
    </source>
</evidence>
<dbReference type="PANTHER" id="PTHR24061:SF517">
    <property type="entry name" value="TASTE RECEPTOR TYPE 1 MEMBER 2"/>
    <property type="match status" value="1"/>
</dbReference>
<keyword evidence="7 18" id="KW-1133">Transmembrane helix</keyword>
<evidence type="ECO:0000256" key="2">
    <source>
        <dbReference type="ARBA" id="ARBA00022475"/>
    </source>
</evidence>
<dbReference type="Ensembl" id="ENSCMIT00000015078.1">
    <property type="protein sequence ID" value="ENSCMIP00000014767.1"/>
    <property type="gene ID" value="ENSCMIG00000007246.1"/>
</dbReference>
<keyword evidence="22" id="KW-1185">Reference proteome</keyword>
<dbReference type="Pfam" id="PF00003">
    <property type="entry name" value="7tm_3"/>
    <property type="match status" value="1"/>
</dbReference>
<dbReference type="Pfam" id="PF07562">
    <property type="entry name" value="NCD3G"/>
    <property type="match status" value="1"/>
</dbReference>
<evidence type="ECO:0000313" key="22">
    <source>
        <dbReference type="Proteomes" id="UP000314986"/>
    </source>
</evidence>
<feature type="transmembrane region" description="Helical" evidence="18">
    <location>
        <begin position="552"/>
        <end position="576"/>
    </location>
</feature>
<evidence type="ECO:0000256" key="4">
    <source>
        <dbReference type="ARBA" id="ARBA00022606"/>
    </source>
</evidence>
<feature type="transmembrane region" description="Helical" evidence="18">
    <location>
        <begin position="743"/>
        <end position="762"/>
    </location>
</feature>
<evidence type="ECO:0000256" key="12">
    <source>
        <dbReference type="ARBA" id="ARBA00023224"/>
    </source>
</evidence>
<feature type="transmembrane region" description="Helical" evidence="18">
    <location>
        <begin position="588"/>
        <end position="607"/>
    </location>
</feature>
<keyword evidence="4" id="KW-0716">Sensory transduction</keyword>
<reference evidence="22" key="2">
    <citation type="journal article" date="2007" name="PLoS Biol.">
        <title>Survey sequencing and comparative analysis of the elephant shark (Callorhinchus milii) genome.</title>
        <authorList>
            <person name="Venkatesh B."/>
            <person name="Kirkness E.F."/>
            <person name="Loh Y.H."/>
            <person name="Halpern A.L."/>
            <person name="Lee A.P."/>
            <person name="Johnson J."/>
            <person name="Dandona N."/>
            <person name="Viswanathan L.D."/>
            <person name="Tay A."/>
            <person name="Venter J.C."/>
            <person name="Strausberg R.L."/>
            <person name="Brenner S."/>
        </authorList>
    </citation>
    <scope>NUCLEOTIDE SEQUENCE [LARGE SCALE GENOMIC DNA]</scope>
</reference>
<sequence>MTRDDSLPATGLVFAFLEQIFLMFALAESGSSPQPHVTIHSPGAGVSEQPRGGGGVGHQAMRFAVEEINSDRRLLPGVRLGYNIADTCFQSVDVQTTLHFLSARHLPSPGIPTPATNTDYQPGVPISSNYTSYQPNVIAIIGPASTTITVTIARFLGYFLVPLISYAASGEVLGNRIRFPSFFRTIPNDIKQAEAMALLIQEFGWNWIAAVGSDNEYGRQGINKVVELVTGAGTCVAYQAIIPSSRPELVHMLNEISASVNVTVLFSSRLATERLFRVLTELNVTGKVWIISETVALSEDIARIPGVAAVGTVLGIAIKEGHMEGFREFLAKGAASEPRGSCDQECRRLLAPAGRSAESPEYHVDTRVSYNVYVAVYAMAHALHQLLQCEQDRCYHPRAVYPWQLLSSLKKVRFLLSNETFYFDETGDGPSGFDIVTWQSQGHGIHFQTIGSYLPLTHQLDIDRSLIHWPHNSTYVPVSHCSESCGPGQRRIPRGFHSCCFDCEDCPAGTFRNQSDPYECAACPWWQWSPAQSERCLDRAVQYLSWQNPLTVLLLLAANSGLALTVTISVVFAWQLDSPVVKSAGGRMCFAMLASMLCGFSCVYLFIGKPSTTLCRVQHPIFAISFSLCLSCILVRSFQIVSIFKMASSLPRAYKFWLRYSGPGLFVVLSTALQLTMCVAWLVAEPPSPRTLLTGSIIALDCSTGNVAGLALSFLYIVLLTGACFLLAYIGRDLPENYNEAKFIAFSMTLCFVYYILYMASLVTPTQQVYTSSIRTFLTINSAASVALGYFLPKCYIILFQPQLNTAAHFQSYLYSVSTQVLQSLTVVALDAEPLRRER</sequence>
<name>A0A4W3HI59_CALMI</name>
<evidence type="ECO:0000256" key="18">
    <source>
        <dbReference type="SAM" id="Phobius"/>
    </source>
</evidence>
<dbReference type="InterPro" id="IPR000337">
    <property type="entry name" value="GPCR_3"/>
</dbReference>
<feature type="domain" description="G-protein coupled receptors family 3 profile" evidence="20">
    <location>
        <begin position="550"/>
        <end position="814"/>
    </location>
</feature>
<dbReference type="STRING" id="7868.ENSCMIP00000014767"/>
<proteinExistence type="inferred from homology"/>
<dbReference type="FunFam" id="2.10.50.30:FF:000004">
    <property type="entry name" value="Taste receptor type 1 member 3-like protein"/>
    <property type="match status" value="1"/>
</dbReference>
<evidence type="ECO:0000256" key="3">
    <source>
        <dbReference type="ARBA" id="ARBA00022480"/>
    </source>
</evidence>
<protein>
    <recommendedName>
        <fullName evidence="16">Taste receptor type 1 member 2</fullName>
    </recommendedName>
    <alternativeName>
        <fullName evidence="17">Sweet taste receptor T1R2</fullName>
    </alternativeName>
</protein>
<comment type="similarity">
    <text evidence="14">Belongs to the G-protein coupled receptor 3 family. TAS1R subfamily.</text>
</comment>
<evidence type="ECO:0000313" key="21">
    <source>
        <dbReference type="Ensembl" id="ENSCMIP00000014767.1"/>
    </source>
</evidence>
<evidence type="ECO:0000256" key="16">
    <source>
        <dbReference type="ARBA" id="ARBA00040704"/>
    </source>
</evidence>
<comment type="subunit">
    <text evidence="15">Forms heterodimers with TAS1R3.</text>
</comment>
<accession>A0A4W3HI59</accession>
<keyword evidence="2" id="KW-1003">Cell membrane</keyword>
<dbReference type="GO" id="GO:0004930">
    <property type="term" value="F:G protein-coupled receptor activity"/>
    <property type="evidence" value="ECO:0007669"/>
    <property type="project" value="UniProtKB-KW"/>
</dbReference>
<dbReference type="GO" id="GO:1903767">
    <property type="term" value="C:sweet taste receptor complex"/>
    <property type="evidence" value="ECO:0007669"/>
    <property type="project" value="TreeGrafter"/>
</dbReference>
<keyword evidence="9 18" id="KW-0472">Membrane</keyword>
<dbReference type="Proteomes" id="UP000314986">
    <property type="component" value="Unassembled WGS sequence"/>
</dbReference>
<dbReference type="InterPro" id="IPR017978">
    <property type="entry name" value="GPCR_3_C"/>
</dbReference>
<feature type="transmembrane region" description="Helical" evidence="18">
    <location>
        <begin position="710"/>
        <end position="731"/>
    </location>
</feature>
<keyword evidence="6 19" id="KW-0732">Signal</keyword>
<evidence type="ECO:0000256" key="13">
    <source>
        <dbReference type="ARBA" id="ARBA00037659"/>
    </source>
</evidence>
<dbReference type="GO" id="GO:0033041">
    <property type="term" value="F:sweet taste receptor activity"/>
    <property type="evidence" value="ECO:0007669"/>
    <property type="project" value="TreeGrafter"/>
</dbReference>
<dbReference type="OMA" id="EDWAIST"/>
<evidence type="ECO:0000256" key="10">
    <source>
        <dbReference type="ARBA" id="ARBA00023170"/>
    </source>
</evidence>
<dbReference type="PRINTS" id="PR00248">
    <property type="entry name" value="GPCRMGR"/>
</dbReference>
<keyword evidence="10" id="KW-0675">Receptor</keyword>
<evidence type="ECO:0000256" key="7">
    <source>
        <dbReference type="ARBA" id="ARBA00022989"/>
    </source>
</evidence>
<evidence type="ECO:0000256" key="9">
    <source>
        <dbReference type="ARBA" id="ARBA00023136"/>
    </source>
</evidence>
<dbReference type="PANTHER" id="PTHR24061">
    <property type="entry name" value="CALCIUM-SENSING RECEPTOR-RELATED"/>
    <property type="match status" value="1"/>
</dbReference>
<evidence type="ECO:0000256" key="1">
    <source>
        <dbReference type="ARBA" id="ARBA00004651"/>
    </source>
</evidence>
<comment type="subcellular location">
    <subcellularLocation>
        <location evidence="1">Cell membrane</location>
        <topology evidence="1">Multi-pass membrane protein</topology>
    </subcellularLocation>
</comment>
<evidence type="ECO:0000256" key="8">
    <source>
        <dbReference type="ARBA" id="ARBA00023040"/>
    </source>
</evidence>
<dbReference type="InterPro" id="IPR038550">
    <property type="entry name" value="GPCR_3_9-Cys_sf"/>
</dbReference>
<feature type="transmembrane region" description="Helical" evidence="18">
    <location>
        <begin position="619"/>
        <end position="644"/>
    </location>
</feature>
<evidence type="ECO:0000256" key="19">
    <source>
        <dbReference type="SAM" id="SignalP"/>
    </source>
</evidence>
<dbReference type="FunFam" id="3.40.50.2300:FF:000016">
    <property type="entry name" value="Taste 1 receptor member 2"/>
    <property type="match status" value="1"/>
</dbReference>
<dbReference type="InterPro" id="IPR028082">
    <property type="entry name" value="Peripla_BP_I"/>
</dbReference>
<dbReference type="AlphaFoldDB" id="A0A4W3HI59"/>
<dbReference type="InterPro" id="IPR000068">
    <property type="entry name" value="GPCR_3_Ca_sens_rcpt-rel"/>
</dbReference>
<dbReference type="PRINTS" id="PR00592">
    <property type="entry name" value="CASENSINGR"/>
</dbReference>
<dbReference type="InterPro" id="IPR011500">
    <property type="entry name" value="GPCR_3_9-Cys_dom"/>
</dbReference>
<feature type="transmembrane region" description="Helical" evidence="18">
    <location>
        <begin position="774"/>
        <end position="792"/>
    </location>
</feature>
<dbReference type="Gene3D" id="3.40.50.2300">
    <property type="match status" value="2"/>
</dbReference>
<reference evidence="21" key="5">
    <citation type="submission" date="2025-09" db="UniProtKB">
        <authorList>
            <consortium name="Ensembl"/>
        </authorList>
    </citation>
    <scope>IDENTIFICATION</scope>
</reference>
<comment type="function">
    <text evidence="13">Putative taste receptor. TAS1R2/TAS1R3 recognizes diverse natural and synthetic sweeteners.</text>
</comment>
<keyword evidence="3" id="KW-0919">Taste</keyword>
<evidence type="ECO:0000256" key="14">
    <source>
        <dbReference type="ARBA" id="ARBA00038492"/>
    </source>
</evidence>
<evidence type="ECO:0000256" key="11">
    <source>
        <dbReference type="ARBA" id="ARBA00023180"/>
    </source>
</evidence>
<feature type="transmembrane region" description="Helical" evidence="18">
    <location>
        <begin position="665"/>
        <end position="684"/>
    </location>
</feature>
<feature type="chain" id="PRO_5021443839" description="Taste receptor type 1 member 2" evidence="19">
    <location>
        <begin position="28"/>
        <end position="839"/>
    </location>
</feature>
<keyword evidence="5 18" id="KW-0812">Transmembrane</keyword>
<evidence type="ECO:0000259" key="20">
    <source>
        <dbReference type="PROSITE" id="PS50259"/>
    </source>
</evidence>
<keyword evidence="11" id="KW-0325">Glycoprotein</keyword>
<dbReference type="PROSITE" id="PS00981">
    <property type="entry name" value="G_PROTEIN_RECEP_F3_3"/>
    <property type="match status" value="1"/>
</dbReference>
<feature type="signal peptide" evidence="19">
    <location>
        <begin position="1"/>
        <end position="27"/>
    </location>
</feature>
<keyword evidence="12" id="KW-0807">Transducer</keyword>
<dbReference type="PROSITE" id="PS00980">
    <property type="entry name" value="G_PROTEIN_RECEP_F3_2"/>
    <property type="match status" value="1"/>
</dbReference>
<dbReference type="GeneTree" id="ENSGT00940000161264"/>
<evidence type="ECO:0000256" key="15">
    <source>
        <dbReference type="ARBA" id="ARBA00038699"/>
    </source>
</evidence>
<organism evidence="21 22">
    <name type="scientific">Callorhinchus milii</name>
    <name type="common">Ghost shark</name>
    <dbReference type="NCBI Taxonomy" id="7868"/>
    <lineage>
        <taxon>Eukaryota</taxon>
        <taxon>Metazoa</taxon>
        <taxon>Chordata</taxon>
        <taxon>Craniata</taxon>
        <taxon>Vertebrata</taxon>
        <taxon>Chondrichthyes</taxon>
        <taxon>Holocephali</taxon>
        <taxon>Chimaeriformes</taxon>
        <taxon>Callorhinchidae</taxon>
        <taxon>Callorhinchus</taxon>
    </lineage>
</organism>
<dbReference type="GO" id="GO:0005886">
    <property type="term" value="C:plasma membrane"/>
    <property type="evidence" value="ECO:0007669"/>
    <property type="project" value="UniProtKB-SubCell"/>
</dbReference>
<reference evidence="22" key="1">
    <citation type="journal article" date="2006" name="Science">
        <title>Ancient noncoding elements conserved in the human genome.</title>
        <authorList>
            <person name="Venkatesh B."/>
            <person name="Kirkness E.F."/>
            <person name="Loh Y.H."/>
            <person name="Halpern A.L."/>
            <person name="Lee A.P."/>
            <person name="Johnson J."/>
            <person name="Dandona N."/>
            <person name="Viswanathan L.D."/>
            <person name="Tay A."/>
            <person name="Venter J.C."/>
            <person name="Strausberg R.L."/>
            <person name="Brenner S."/>
        </authorList>
    </citation>
    <scope>NUCLEOTIDE SEQUENCE [LARGE SCALE GENOMIC DNA]</scope>
</reference>
<dbReference type="InterPro" id="IPR017979">
    <property type="entry name" value="GPCR_3_CS"/>
</dbReference>
<dbReference type="Pfam" id="PF01094">
    <property type="entry name" value="ANF_receptor"/>
    <property type="match status" value="1"/>
</dbReference>
<reference evidence="21" key="4">
    <citation type="submission" date="2025-08" db="UniProtKB">
        <authorList>
            <consortium name="Ensembl"/>
        </authorList>
    </citation>
    <scope>IDENTIFICATION</scope>
</reference>
<dbReference type="Gene3D" id="2.10.50.30">
    <property type="entry name" value="GPCR, family 3, nine cysteines domain"/>
    <property type="match status" value="1"/>
</dbReference>